<evidence type="ECO:0000256" key="4">
    <source>
        <dbReference type="SAM" id="MobiDB-lite"/>
    </source>
</evidence>
<evidence type="ECO:0000313" key="6">
    <source>
        <dbReference type="EMBL" id="KIC58157.1"/>
    </source>
</evidence>
<dbReference type="SMART" id="SM00354">
    <property type="entry name" value="HTH_LACI"/>
    <property type="match status" value="1"/>
</dbReference>
<evidence type="ECO:0000256" key="3">
    <source>
        <dbReference type="ARBA" id="ARBA00023163"/>
    </source>
</evidence>
<comment type="caution">
    <text evidence="6">The sequence shown here is derived from an EMBL/GenBank/DDBJ whole genome shotgun (WGS) entry which is preliminary data.</text>
</comment>
<dbReference type="PROSITE" id="PS50932">
    <property type="entry name" value="HTH_LACI_2"/>
    <property type="match status" value="1"/>
</dbReference>
<dbReference type="Pfam" id="PF13377">
    <property type="entry name" value="Peripla_BP_3"/>
    <property type="match status" value="1"/>
</dbReference>
<dbReference type="Gene3D" id="3.40.50.2300">
    <property type="match status" value="2"/>
</dbReference>
<evidence type="ECO:0000256" key="1">
    <source>
        <dbReference type="ARBA" id="ARBA00023015"/>
    </source>
</evidence>
<dbReference type="InterPro" id="IPR028082">
    <property type="entry name" value="Peripla_BP_I"/>
</dbReference>
<dbReference type="CDD" id="cd01392">
    <property type="entry name" value="HTH_LacI"/>
    <property type="match status" value="1"/>
</dbReference>
<dbReference type="SUPFAM" id="SSF53822">
    <property type="entry name" value="Periplasmic binding protein-like I"/>
    <property type="match status" value="1"/>
</dbReference>
<dbReference type="PANTHER" id="PTHR30146:SF153">
    <property type="entry name" value="LACTOSE OPERON REPRESSOR"/>
    <property type="match status" value="1"/>
</dbReference>
<dbReference type="AlphaFoldDB" id="A0A0B4CNW7"/>
<evidence type="ECO:0000313" key="7">
    <source>
        <dbReference type="Proteomes" id="UP000031202"/>
    </source>
</evidence>
<protein>
    <submittedName>
        <fullName evidence="6">LacI family transcriptional regulator</fullName>
    </submittedName>
</protein>
<keyword evidence="3" id="KW-0804">Transcription</keyword>
<organism evidence="6 7">
    <name type="scientific">Microbacterium hominis</name>
    <dbReference type="NCBI Taxonomy" id="162426"/>
    <lineage>
        <taxon>Bacteria</taxon>
        <taxon>Bacillati</taxon>
        <taxon>Actinomycetota</taxon>
        <taxon>Actinomycetes</taxon>
        <taxon>Micrococcales</taxon>
        <taxon>Microbacteriaceae</taxon>
        <taxon>Microbacterium</taxon>
    </lineage>
</organism>
<keyword evidence="2" id="KW-0238">DNA-binding</keyword>
<dbReference type="CDD" id="cd01574">
    <property type="entry name" value="PBP1_LacI"/>
    <property type="match status" value="1"/>
</dbReference>
<dbReference type="InterPro" id="IPR046335">
    <property type="entry name" value="LacI/GalR-like_sensor"/>
</dbReference>
<dbReference type="EMBL" id="JWSZ01000009">
    <property type="protein sequence ID" value="KIC58157.1"/>
    <property type="molecule type" value="Genomic_DNA"/>
</dbReference>
<dbReference type="GO" id="GO:0000976">
    <property type="term" value="F:transcription cis-regulatory region binding"/>
    <property type="evidence" value="ECO:0007669"/>
    <property type="project" value="TreeGrafter"/>
</dbReference>
<dbReference type="InterPro" id="IPR010982">
    <property type="entry name" value="Lambda_DNA-bd_dom_sf"/>
</dbReference>
<dbReference type="Proteomes" id="UP000031202">
    <property type="component" value="Unassembled WGS sequence"/>
</dbReference>
<dbReference type="SUPFAM" id="SSF47413">
    <property type="entry name" value="lambda repressor-like DNA-binding domains"/>
    <property type="match status" value="1"/>
</dbReference>
<evidence type="ECO:0000256" key="2">
    <source>
        <dbReference type="ARBA" id="ARBA00023125"/>
    </source>
</evidence>
<dbReference type="GO" id="GO:0003700">
    <property type="term" value="F:DNA-binding transcription factor activity"/>
    <property type="evidence" value="ECO:0007669"/>
    <property type="project" value="TreeGrafter"/>
</dbReference>
<reference evidence="6 7" key="1">
    <citation type="submission" date="2014-12" db="EMBL/GenBank/DDBJ databases">
        <title>Genome sequencing of Microbacterium hominis TPW29.</title>
        <authorList>
            <person name="Tan P.W."/>
            <person name="Chan K.-G."/>
        </authorList>
    </citation>
    <scope>NUCLEOTIDE SEQUENCE [LARGE SCALE GENOMIC DNA]</scope>
    <source>
        <strain evidence="6 7">TPW29</strain>
    </source>
</reference>
<dbReference type="Pfam" id="PF00356">
    <property type="entry name" value="LacI"/>
    <property type="match status" value="1"/>
</dbReference>
<gene>
    <name evidence="6" type="ORF">RM52_07040</name>
</gene>
<accession>A0A0B4CNW7</accession>
<sequence>MNGSAERARSASLQDVARRAGVSGQTVSRVANNSERVADATRHRVLAAMNELGYRPNVAARALRRGAFGSIGVVVFSLDSLGNIGTIGGILTAAAARGYAIELIQAQPALAAGDAVASAVSRLDQDAVDGIIVVIESHLMSSASVGFPAGMPSVLIQSGAGDEHPSVTADQDQGSRLAVEHLLSLGHETVWHIAGPPASRAAELRRRAWQSTLEAAGRAVPHVHVGDWTAESGYRIGRLLAAQPELTALFAANDQMALGAMRAFHERGRAVPAEVSVVGFDDMAEAAYFWPPLTTVRQDFGTAGSLAVSLVVDQIEGRPVAGGVHHVSTALVTRASTAPHPRCPTKDDRS</sequence>
<feature type="region of interest" description="Disordered" evidence="4">
    <location>
        <begin position="1"/>
        <end position="20"/>
    </location>
</feature>
<name>A0A0B4CNW7_9MICO</name>
<dbReference type="InterPro" id="IPR000843">
    <property type="entry name" value="HTH_LacI"/>
</dbReference>
<feature type="domain" description="HTH lacI-type" evidence="5">
    <location>
        <begin position="11"/>
        <end position="65"/>
    </location>
</feature>
<dbReference type="Gene3D" id="1.10.260.40">
    <property type="entry name" value="lambda repressor-like DNA-binding domains"/>
    <property type="match status" value="1"/>
</dbReference>
<proteinExistence type="predicted"/>
<evidence type="ECO:0000259" key="5">
    <source>
        <dbReference type="PROSITE" id="PS50932"/>
    </source>
</evidence>
<keyword evidence="1" id="KW-0805">Transcription regulation</keyword>
<dbReference type="PANTHER" id="PTHR30146">
    <property type="entry name" value="LACI-RELATED TRANSCRIPTIONAL REPRESSOR"/>
    <property type="match status" value="1"/>
</dbReference>